<dbReference type="PANTHER" id="PTHR15817:SF2">
    <property type="entry name" value="SIMILAR TO RIKEN CDNA 2300002M23"/>
    <property type="match status" value="1"/>
</dbReference>
<feature type="compositionally biased region" description="Polar residues" evidence="1">
    <location>
        <begin position="265"/>
        <end position="290"/>
    </location>
</feature>
<dbReference type="GO" id="GO:0030198">
    <property type="term" value="P:extracellular matrix organization"/>
    <property type="evidence" value="ECO:0007669"/>
    <property type="project" value="TreeGrafter"/>
</dbReference>
<gene>
    <name evidence="3" type="ORF">DPX16_21862</name>
</gene>
<feature type="compositionally biased region" description="Low complexity" evidence="1">
    <location>
        <begin position="250"/>
        <end position="263"/>
    </location>
</feature>
<feature type="compositionally biased region" description="Low complexity" evidence="1">
    <location>
        <begin position="394"/>
        <end position="417"/>
    </location>
</feature>
<dbReference type="PANTHER" id="PTHR15817">
    <property type="entry name" value="STG PROTEIN"/>
    <property type="match status" value="1"/>
</dbReference>
<comment type="caution">
    <text evidence="3">The sequence shown here is derived from an EMBL/GenBank/DDBJ whole genome shotgun (WGS) entry which is preliminary data.</text>
</comment>
<feature type="region of interest" description="Disordered" evidence="1">
    <location>
        <begin position="22"/>
        <end position="41"/>
    </location>
</feature>
<proteinExistence type="predicted"/>
<feature type="domain" description="DUF4939" evidence="2">
    <location>
        <begin position="43"/>
        <end position="126"/>
    </location>
</feature>
<evidence type="ECO:0000259" key="2">
    <source>
        <dbReference type="Pfam" id="PF16297"/>
    </source>
</evidence>
<dbReference type="Pfam" id="PF16297">
    <property type="entry name" value="DUF4939"/>
    <property type="match status" value="1"/>
</dbReference>
<dbReference type="AlphaFoldDB" id="A0A3N0YCV6"/>
<keyword evidence="4" id="KW-1185">Reference proteome</keyword>
<organism evidence="3 4">
    <name type="scientific">Anabarilius grahami</name>
    <name type="common">Kanglang fish</name>
    <name type="synonym">Barilius grahami</name>
    <dbReference type="NCBI Taxonomy" id="495550"/>
    <lineage>
        <taxon>Eukaryota</taxon>
        <taxon>Metazoa</taxon>
        <taxon>Chordata</taxon>
        <taxon>Craniata</taxon>
        <taxon>Vertebrata</taxon>
        <taxon>Euteleostomi</taxon>
        <taxon>Actinopterygii</taxon>
        <taxon>Neopterygii</taxon>
        <taxon>Teleostei</taxon>
        <taxon>Ostariophysi</taxon>
        <taxon>Cypriniformes</taxon>
        <taxon>Xenocyprididae</taxon>
        <taxon>Xenocypridinae</taxon>
        <taxon>Xenocypridinae incertae sedis</taxon>
        <taxon>Anabarilius</taxon>
    </lineage>
</organism>
<dbReference type="GO" id="GO:0031012">
    <property type="term" value="C:extracellular matrix"/>
    <property type="evidence" value="ECO:0007669"/>
    <property type="project" value="TreeGrafter"/>
</dbReference>
<feature type="compositionally biased region" description="Low complexity" evidence="1">
    <location>
        <begin position="340"/>
        <end position="356"/>
    </location>
</feature>
<feature type="region of interest" description="Disordered" evidence="1">
    <location>
        <begin position="247"/>
        <end position="470"/>
    </location>
</feature>
<evidence type="ECO:0000256" key="1">
    <source>
        <dbReference type="SAM" id="MobiDB-lite"/>
    </source>
</evidence>
<evidence type="ECO:0000313" key="3">
    <source>
        <dbReference type="EMBL" id="ROL43701.1"/>
    </source>
</evidence>
<dbReference type="EMBL" id="RJVU01047291">
    <property type="protein sequence ID" value="ROL43701.1"/>
    <property type="molecule type" value="Genomic_DNA"/>
</dbReference>
<accession>A0A3N0YCV6</accession>
<protein>
    <submittedName>
        <fullName evidence="3">Retrotransposon Gag-like protein 6</fullName>
    </submittedName>
</protein>
<feature type="compositionally biased region" description="Basic residues" evidence="1">
    <location>
        <begin position="443"/>
        <end position="452"/>
    </location>
</feature>
<feature type="compositionally biased region" description="Polar residues" evidence="1">
    <location>
        <begin position="28"/>
        <end position="37"/>
    </location>
</feature>
<dbReference type="OrthoDB" id="9827795at2759"/>
<sequence length="470" mass="51065">MGHPDPFQDLVDALRRTFTVHPPPSAPAVNTANTTPSSSPPVYASPMAKPAPYSGSAEDCNGFLLQCSLTLEMQPHLFPTEYSKVTFLISQLSGKALQWADSIWSQNNPVIQSYSSFVDHFKEVFGKPLWDSSIGLDPRVRLHLAAYEDTIGLERFIQLSIHFATRMQSCLEEHQGQSQLNTFLCRPDSLDKLAALDFFPILLLGKKSRGTLVADVILGGDYVLDPDLLQRVKLMYEAVLKIHFQRQKKATSSTETTSPPEATVTDITSSPEATGTNTTSPPEATGTDTTRPPEATGTYTTRPPEATGTDTNRPPEATVTDTTCPSEATGTDTTSPLEATGTDTTRPPETTGTDNTRPPEATGTDTNRPPEATVTDTTRPPDATGTDTTSPPEATGTDTTSPPETTGTNTTGSSEATRPQGQKDKKKTQKYSSLIRDVGVQRQRQRQRRGKRKDCEQRRSTGKHLAVLDL</sequence>
<reference evidence="3 4" key="1">
    <citation type="submission" date="2018-10" db="EMBL/GenBank/DDBJ databases">
        <title>Genome assembly for a Yunnan-Guizhou Plateau 3E fish, Anabarilius grahami (Regan), and its evolutionary and genetic applications.</title>
        <authorList>
            <person name="Jiang W."/>
        </authorList>
    </citation>
    <scope>NUCLEOTIDE SEQUENCE [LARGE SCALE GENOMIC DNA]</scope>
    <source>
        <strain evidence="3">AG-KIZ</strain>
        <tissue evidence="3">Muscle</tissue>
    </source>
</reference>
<dbReference type="Proteomes" id="UP000281406">
    <property type="component" value="Unassembled WGS sequence"/>
</dbReference>
<name>A0A3N0YCV6_ANAGA</name>
<dbReference type="InterPro" id="IPR026135">
    <property type="entry name" value="C6orf15"/>
</dbReference>
<dbReference type="InterPro" id="IPR032549">
    <property type="entry name" value="DUF4939"/>
</dbReference>
<feature type="compositionally biased region" description="Polar residues" evidence="1">
    <location>
        <begin position="319"/>
        <end position="337"/>
    </location>
</feature>
<evidence type="ECO:0000313" key="4">
    <source>
        <dbReference type="Proteomes" id="UP000281406"/>
    </source>
</evidence>